<evidence type="ECO:0000259" key="1">
    <source>
        <dbReference type="Pfam" id="PF01610"/>
    </source>
</evidence>
<accession>A0ABM8HQE8</accession>
<keyword evidence="3" id="KW-1185">Reference proteome</keyword>
<sequence length="146" mass="17026">MAVAWGLAHRDLESVTANGIDEIAWKKGHKYLTLVYQVDAGCRRLLYVGKERIQKMLRQFFKAFGRARTAQLRFIYSDMWKPYLRVVAEVAGQSLHILNRFHIISQRNKALDKVRAQETRELKAKGEQPVLTRSRWCILNRPKSLS</sequence>
<dbReference type="PANTHER" id="PTHR33498:SF1">
    <property type="entry name" value="TRANSPOSASE FOR INSERTION SEQUENCE ELEMENT IS1557"/>
    <property type="match status" value="1"/>
</dbReference>
<reference evidence="2 3" key="1">
    <citation type="journal article" date="2016" name="C (Basel)">
        <title>Selective Growth of and Electricity Production by Marine Exoelectrogenic Bacteria in Self-Aggregated Hydrogel of Microbially Reduced Graphene Oxide.</title>
        <authorList>
            <person name="Yoshida N."/>
            <person name="Goto Y."/>
            <person name="Miyata Y."/>
        </authorList>
    </citation>
    <scope>NUCLEOTIDE SEQUENCE [LARGE SCALE GENOMIC DNA]</scope>
    <source>
        <strain evidence="2 3">NIT-T3</strain>
    </source>
</reference>
<organism evidence="2 3">
    <name type="scientific">Desulfuromonas versatilis</name>
    <dbReference type="NCBI Taxonomy" id="2802975"/>
    <lineage>
        <taxon>Bacteria</taxon>
        <taxon>Pseudomonadati</taxon>
        <taxon>Thermodesulfobacteriota</taxon>
        <taxon>Desulfuromonadia</taxon>
        <taxon>Desulfuromonadales</taxon>
        <taxon>Desulfuromonadaceae</taxon>
        <taxon>Desulfuromonas</taxon>
    </lineage>
</organism>
<evidence type="ECO:0000313" key="2">
    <source>
        <dbReference type="EMBL" id="BCR04007.1"/>
    </source>
</evidence>
<dbReference type="InterPro" id="IPR002560">
    <property type="entry name" value="Transposase_DDE"/>
</dbReference>
<dbReference type="InterPro" id="IPR047951">
    <property type="entry name" value="Transpos_ISL3"/>
</dbReference>
<name>A0ABM8HQE8_9BACT</name>
<dbReference type="Pfam" id="PF01610">
    <property type="entry name" value="DDE_Tnp_ISL3"/>
    <property type="match status" value="1"/>
</dbReference>
<dbReference type="Proteomes" id="UP001319827">
    <property type="component" value="Chromosome"/>
</dbReference>
<proteinExistence type="predicted"/>
<evidence type="ECO:0000313" key="3">
    <source>
        <dbReference type="Proteomes" id="UP001319827"/>
    </source>
</evidence>
<protein>
    <recommendedName>
        <fullName evidence="1">Transposase IS204/IS1001/IS1096/IS1165 DDE domain-containing protein</fullName>
    </recommendedName>
</protein>
<dbReference type="PANTHER" id="PTHR33498">
    <property type="entry name" value="TRANSPOSASE FOR INSERTION SEQUENCE ELEMENT IS1557"/>
    <property type="match status" value="1"/>
</dbReference>
<reference evidence="2 3" key="2">
    <citation type="journal article" date="2021" name="Int. J. Syst. Evol. Microbiol.">
        <title>Isolation and Polyphasic Characterization of Desulfuromonas versatilis sp. Nov., an Electrogenic Bacteria Capable of Versatile Metabolism Isolated from a Graphene Oxide-Reducing Enrichment Culture.</title>
        <authorList>
            <person name="Xie L."/>
            <person name="Yoshida N."/>
            <person name="Ishii S."/>
            <person name="Meng L."/>
        </authorList>
    </citation>
    <scope>NUCLEOTIDE SEQUENCE [LARGE SCALE GENOMIC DNA]</scope>
    <source>
        <strain evidence="2 3">NIT-T3</strain>
    </source>
</reference>
<dbReference type="EMBL" id="AP024355">
    <property type="protein sequence ID" value="BCR04007.1"/>
    <property type="molecule type" value="Genomic_DNA"/>
</dbReference>
<feature type="domain" description="Transposase IS204/IS1001/IS1096/IS1165 DDE" evidence="1">
    <location>
        <begin position="19"/>
        <end position="146"/>
    </location>
</feature>
<gene>
    <name evidence="2" type="ORF">DESUT3_10760</name>
</gene>